<reference evidence="3" key="1">
    <citation type="journal article" date="2021" name="Nat. Commun.">
        <title>Genetic determinants of endophytism in the Arabidopsis root mycobiome.</title>
        <authorList>
            <person name="Mesny F."/>
            <person name="Miyauchi S."/>
            <person name="Thiergart T."/>
            <person name="Pickel B."/>
            <person name="Atanasova L."/>
            <person name="Karlsson M."/>
            <person name="Huettel B."/>
            <person name="Barry K.W."/>
            <person name="Haridas S."/>
            <person name="Chen C."/>
            <person name="Bauer D."/>
            <person name="Andreopoulos W."/>
            <person name="Pangilinan J."/>
            <person name="LaButti K."/>
            <person name="Riley R."/>
            <person name="Lipzen A."/>
            <person name="Clum A."/>
            <person name="Drula E."/>
            <person name="Henrissat B."/>
            <person name="Kohler A."/>
            <person name="Grigoriev I.V."/>
            <person name="Martin F.M."/>
            <person name="Hacquard S."/>
        </authorList>
    </citation>
    <scope>NUCLEOTIDE SEQUENCE</scope>
    <source>
        <strain evidence="3">MPI-CAGE-AT-0016</strain>
    </source>
</reference>
<dbReference type="Gene3D" id="1.20.120.1020">
    <property type="entry name" value="Prion-inhibition and propagation, HeLo domain"/>
    <property type="match status" value="1"/>
</dbReference>
<evidence type="ECO:0000259" key="2">
    <source>
        <dbReference type="PROSITE" id="PS50127"/>
    </source>
</evidence>
<feature type="region of interest" description="Disordered" evidence="1">
    <location>
        <begin position="248"/>
        <end position="269"/>
    </location>
</feature>
<dbReference type="InterPro" id="IPR029498">
    <property type="entry name" value="HeLo_dom"/>
</dbReference>
<dbReference type="OrthoDB" id="20872at2759"/>
<feature type="domain" description="UBC core" evidence="2">
    <location>
        <begin position="387"/>
        <end position="558"/>
    </location>
</feature>
<evidence type="ECO:0000313" key="3">
    <source>
        <dbReference type="EMBL" id="KAH7354198.1"/>
    </source>
</evidence>
<proteinExistence type="predicted"/>
<name>A0A8K0TB26_9PEZI</name>
<sequence length="798" mass="88707">MEPVGLAFGVLGVSGLFVSCIQNFNIIVQTKTFSKDFDLLCAELASLRLRLQTWGEAMGIVSGPDEEPLPPSVHLDRPDVNATFERILFHLCSLLEDAGGVTNRYAIVDEAPPGAGTNMAILHSSKGMDIFREGFDNFKNSLKRSQKQTSAWKLIRWAVHDLDNFKDIIDKITRLLDNLEKATNALDSSIVRRQNAMMTREVESVSDTQSLRLLQDLALITHASSSASQRLISDAASIHLTSIIESNQSGSNRSYHTAPTHPESQRSRSSVYHANMAFQNAVARADVASSFPVQQEMADTQEGHSEHKSPEDSTQGLPPETLSAQPSQNRLIMDQALRKRQLPTPGLSFASGSAAYGQAITAVREVHEKDWQTASTSLLVQADRGDELARRVFVELRSIRRAEIPFISATPLHDRLDVILASIEGPPDTPYEKGIFWLLARFDPSFPTKPPRLRFLTRIYHPNIDCEGQVCAQYPELANVPISPSARGSNRKRPENLSWFAGESPARFYLGALLTALCSLLASPDVEDPLVLEIAETYITDHAAFVQNARQYTEKYATKGRPEMDAIRSCITAWDGRLEPGASLTRPSPAQAHNATPATASTLLPESDAGSLHTLRPSDRLSIRSRKHYEESWPGESTNYTETDSDEDLEDLDPVVRESQEFRYVSAQKTRLNWWLVIFEVAKVKAMAETEGKAGTDAKTKAEVREFITKVTFLESQAKARKATYAIGLENHKVPEERRKLLKAHKASLSEAVAQAVRSSSLECLEMALDILRRIRAILEDPEIPMKDKLVFDMPPTR</sequence>
<dbReference type="EMBL" id="JAGPXD010000005">
    <property type="protein sequence ID" value="KAH7354198.1"/>
    <property type="molecule type" value="Genomic_DNA"/>
</dbReference>
<feature type="region of interest" description="Disordered" evidence="1">
    <location>
        <begin position="295"/>
        <end position="326"/>
    </location>
</feature>
<evidence type="ECO:0000313" key="4">
    <source>
        <dbReference type="Proteomes" id="UP000813385"/>
    </source>
</evidence>
<feature type="compositionally biased region" description="Polar residues" evidence="1">
    <location>
        <begin position="248"/>
        <end position="257"/>
    </location>
</feature>
<comment type="caution">
    <text evidence="3">The sequence shown here is derived from an EMBL/GenBank/DDBJ whole genome shotgun (WGS) entry which is preliminary data.</text>
</comment>
<dbReference type="AlphaFoldDB" id="A0A8K0TB26"/>
<protein>
    <recommendedName>
        <fullName evidence="2">UBC core domain-containing protein</fullName>
    </recommendedName>
</protein>
<dbReference type="Pfam" id="PF14479">
    <property type="entry name" value="HeLo"/>
    <property type="match status" value="1"/>
</dbReference>
<feature type="compositionally biased region" description="Polar residues" evidence="1">
    <location>
        <begin position="585"/>
        <end position="604"/>
    </location>
</feature>
<dbReference type="Proteomes" id="UP000813385">
    <property type="component" value="Unassembled WGS sequence"/>
</dbReference>
<feature type="region of interest" description="Disordered" evidence="1">
    <location>
        <begin position="581"/>
        <end position="649"/>
    </location>
</feature>
<feature type="compositionally biased region" description="Basic and acidic residues" evidence="1">
    <location>
        <begin position="301"/>
        <end position="311"/>
    </location>
</feature>
<gene>
    <name evidence="3" type="ORF">B0T11DRAFT_288216</name>
</gene>
<dbReference type="SUPFAM" id="SSF54495">
    <property type="entry name" value="UBC-like"/>
    <property type="match status" value="1"/>
</dbReference>
<dbReference type="InterPro" id="IPR038305">
    <property type="entry name" value="HeLo_sf"/>
</dbReference>
<dbReference type="InterPro" id="IPR000608">
    <property type="entry name" value="UBC"/>
</dbReference>
<dbReference type="PANTHER" id="PTHR24068">
    <property type="entry name" value="UBIQUITIN-CONJUGATING ENZYME E2"/>
    <property type="match status" value="1"/>
</dbReference>
<evidence type="ECO:0000256" key="1">
    <source>
        <dbReference type="SAM" id="MobiDB-lite"/>
    </source>
</evidence>
<dbReference type="SMART" id="SM00212">
    <property type="entry name" value="UBCc"/>
    <property type="match status" value="1"/>
</dbReference>
<accession>A0A8K0TB26</accession>
<keyword evidence="4" id="KW-1185">Reference proteome</keyword>
<dbReference type="Pfam" id="PF00179">
    <property type="entry name" value="UQ_con"/>
    <property type="match status" value="1"/>
</dbReference>
<dbReference type="Gene3D" id="3.10.110.10">
    <property type="entry name" value="Ubiquitin Conjugating Enzyme"/>
    <property type="match status" value="1"/>
</dbReference>
<dbReference type="InterPro" id="IPR016135">
    <property type="entry name" value="UBQ-conjugating_enzyme/RWD"/>
</dbReference>
<organism evidence="3 4">
    <name type="scientific">Plectosphaerella cucumerina</name>
    <dbReference type="NCBI Taxonomy" id="40658"/>
    <lineage>
        <taxon>Eukaryota</taxon>
        <taxon>Fungi</taxon>
        <taxon>Dikarya</taxon>
        <taxon>Ascomycota</taxon>
        <taxon>Pezizomycotina</taxon>
        <taxon>Sordariomycetes</taxon>
        <taxon>Hypocreomycetidae</taxon>
        <taxon>Glomerellales</taxon>
        <taxon>Plectosphaerellaceae</taxon>
        <taxon>Plectosphaerella</taxon>
    </lineage>
</organism>
<feature type="compositionally biased region" description="Polar residues" evidence="1">
    <location>
        <begin position="312"/>
        <end position="326"/>
    </location>
</feature>
<dbReference type="PROSITE" id="PS50127">
    <property type="entry name" value="UBC_2"/>
    <property type="match status" value="1"/>
</dbReference>